<dbReference type="AlphaFoldDB" id="A0A0F7SQ10"/>
<accession>A0A0F7SQ10</accession>
<sequence>MPSSCSIISNTGNTTLAGLDDLPEELLLEIFLYALNPSLALTNRRLHDMLSHPPSSFAARWLIAFHPTASSRDLLGRCLRHPICTLDVVRAIERIWSLSSSSSSSQSSAIDVVRPTLSSPPAPPPLELVELPKRLFRNLLTPTRRVLPPTLLPFLNYLFETYSPSPSSHKGYPLCASITNHPVSLPLTELLLARGASPGLNDGYAVQLAVGKKDLGLVKMLIECQSGGDSARGRDGGNAKRRRTEDRTKVTSKMLSVAVKFKNRPIVDYFIEKGVVPDLKTLAALGQL</sequence>
<organism evidence="2">
    <name type="scientific">Phaffia rhodozyma</name>
    <name type="common">Yeast</name>
    <name type="synonym">Xanthophyllomyces dendrorhous</name>
    <dbReference type="NCBI Taxonomy" id="264483"/>
    <lineage>
        <taxon>Eukaryota</taxon>
        <taxon>Fungi</taxon>
        <taxon>Dikarya</taxon>
        <taxon>Basidiomycota</taxon>
        <taxon>Agaricomycotina</taxon>
        <taxon>Tremellomycetes</taxon>
        <taxon>Cystofilobasidiales</taxon>
        <taxon>Mrakiaceae</taxon>
        <taxon>Phaffia</taxon>
    </lineage>
</organism>
<name>A0A0F7SQ10_PHARH</name>
<dbReference type="InterPro" id="IPR036770">
    <property type="entry name" value="Ankyrin_rpt-contain_sf"/>
</dbReference>
<evidence type="ECO:0000256" key="1">
    <source>
        <dbReference type="SAM" id="MobiDB-lite"/>
    </source>
</evidence>
<reference evidence="2" key="1">
    <citation type="submission" date="2014-08" db="EMBL/GenBank/DDBJ databases">
        <authorList>
            <person name="Sharma Rahul"/>
            <person name="Thines Marco"/>
        </authorList>
    </citation>
    <scope>NUCLEOTIDE SEQUENCE</scope>
</reference>
<feature type="region of interest" description="Disordered" evidence="1">
    <location>
        <begin position="227"/>
        <end position="248"/>
    </location>
</feature>
<proteinExistence type="predicted"/>
<evidence type="ECO:0000313" key="2">
    <source>
        <dbReference type="EMBL" id="CED82779.1"/>
    </source>
</evidence>
<feature type="compositionally biased region" description="Basic and acidic residues" evidence="1">
    <location>
        <begin position="231"/>
        <end position="248"/>
    </location>
</feature>
<dbReference type="EMBL" id="LN483142">
    <property type="protein sequence ID" value="CED82779.1"/>
    <property type="molecule type" value="Genomic_DNA"/>
</dbReference>
<dbReference type="Gene3D" id="1.25.40.20">
    <property type="entry name" value="Ankyrin repeat-containing domain"/>
    <property type="match status" value="1"/>
</dbReference>
<protein>
    <recommendedName>
        <fullName evidence="3">F-box domain-containing protein</fullName>
    </recommendedName>
</protein>
<evidence type="ECO:0008006" key="3">
    <source>
        <dbReference type="Google" id="ProtNLM"/>
    </source>
</evidence>